<dbReference type="STRING" id="857290.HMPREF9156_00008"/>
<keyword evidence="3" id="KW-1185">Reference proteome</keyword>
<keyword evidence="1" id="KW-0812">Transmembrane</keyword>
<gene>
    <name evidence="2" type="ORF">HMPREF9156_00008</name>
</gene>
<dbReference type="AlphaFoldDB" id="J0X062"/>
<keyword evidence="1" id="KW-1133">Transmembrane helix</keyword>
<accession>J0X062</accession>
<dbReference type="OrthoDB" id="2293709at2"/>
<evidence type="ECO:0000313" key="2">
    <source>
        <dbReference type="EMBL" id="EJD65244.1"/>
    </source>
</evidence>
<proteinExistence type="predicted"/>
<organism evidence="2 3">
    <name type="scientific">Scardovia wiggsiae F0424</name>
    <dbReference type="NCBI Taxonomy" id="857290"/>
    <lineage>
        <taxon>Bacteria</taxon>
        <taxon>Bacillati</taxon>
        <taxon>Actinomycetota</taxon>
        <taxon>Actinomycetes</taxon>
        <taxon>Bifidobacteriales</taxon>
        <taxon>Bifidobacteriaceae</taxon>
        <taxon>Scardovia</taxon>
    </lineage>
</organism>
<feature type="transmembrane region" description="Helical" evidence="1">
    <location>
        <begin position="12"/>
        <end position="34"/>
    </location>
</feature>
<dbReference type="RefSeq" id="WP_007147076.1">
    <property type="nucleotide sequence ID" value="NZ_AKCI01000001.1"/>
</dbReference>
<sequence>MSNLPSDVLAQTSNFLSLLFMLAIPVGTVVFSSLSVWNTTVTWAVFLAAAIVILALSIAGARKRIQASGETDK</sequence>
<evidence type="ECO:0000313" key="3">
    <source>
        <dbReference type="Proteomes" id="UP000006415"/>
    </source>
</evidence>
<comment type="caution">
    <text evidence="2">The sequence shown here is derived from an EMBL/GenBank/DDBJ whole genome shotgun (WGS) entry which is preliminary data.</text>
</comment>
<name>J0X062_9BIFI</name>
<evidence type="ECO:0000256" key="1">
    <source>
        <dbReference type="SAM" id="Phobius"/>
    </source>
</evidence>
<dbReference type="EMBL" id="AGZS01000001">
    <property type="protein sequence ID" value="EJD65244.1"/>
    <property type="molecule type" value="Genomic_DNA"/>
</dbReference>
<dbReference type="Proteomes" id="UP000006415">
    <property type="component" value="Unassembled WGS sequence"/>
</dbReference>
<dbReference type="HOGENOM" id="CLU_2702715_0_0_11"/>
<feature type="transmembrane region" description="Helical" evidence="1">
    <location>
        <begin position="40"/>
        <end position="59"/>
    </location>
</feature>
<protein>
    <submittedName>
        <fullName evidence="2">Uncharacterized protein</fullName>
    </submittedName>
</protein>
<keyword evidence="1" id="KW-0472">Membrane</keyword>
<reference evidence="2 3" key="1">
    <citation type="submission" date="2012-01" db="EMBL/GenBank/DDBJ databases">
        <title>The Genome Sequence of Scardovia wiggsiae F0424.</title>
        <authorList>
            <consortium name="The Broad Institute Genome Sequencing Platform"/>
            <person name="Earl A."/>
            <person name="Ward D."/>
            <person name="Feldgarden M."/>
            <person name="Gevers D."/>
            <person name="Izard J."/>
            <person name="Ganesan A."/>
            <person name="Baranova O.V."/>
            <person name="Blanton J.M."/>
            <person name="Tanner A.C."/>
            <person name="Mathney J."/>
            <person name="Dewhirst F.E."/>
            <person name="Young S.K."/>
            <person name="Zeng Q."/>
            <person name="Gargeya S."/>
            <person name="Fitzgerald M."/>
            <person name="Haas B."/>
            <person name="Abouelleil A."/>
            <person name="Alvarado L."/>
            <person name="Arachchi H.M."/>
            <person name="Berlin A."/>
            <person name="Chapman S.B."/>
            <person name="Gearin G."/>
            <person name="Goldberg J."/>
            <person name="Griggs A."/>
            <person name="Gujja S."/>
            <person name="Hansen M."/>
            <person name="Heiman D."/>
            <person name="Howarth C."/>
            <person name="Larimer J."/>
            <person name="Lui A."/>
            <person name="MacDonald P.J.P."/>
            <person name="McCowen C."/>
            <person name="Montmayeur A."/>
            <person name="Murphy C."/>
            <person name="Neiman D."/>
            <person name="Pearson M."/>
            <person name="Priest M."/>
            <person name="Roberts A."/>
            <person name="Saif S."/>
            <person name="Shea T."/>
            <person name="Sisk P."/>
            <person name="Stolte C."/>
            <person name="Sykes S."/>
            <person name="Wortman J."/>
            <person name="Nusbaum C."/>
            <person name="Birren B."/>
        </authorList>
    </citation>
    <scope>NUCLEOTIDE SEQUENCE [LARGE SCALE GENOMIC DNA]</scope>
    <source>
        <strain evidence="2 3">F0424</strain>
    </source>
</reference>